<feature type="compositionally biased region" description="Polar residues" evidence="1">
    <location>
        <begin position="489"/>
        <end position="498"/>
    </location>
</feature>
<feature type="compositionally biased region" description="Low complexity" evidence="1">
    <location>
        <begin position="256"/>
        <end position="268"/>
    </location>
</feature>
<sequence length="516" mass="57025">MSKDLSAKAPRKLLSTSSPEGILVASKITPTRLANLLIRKGPLPIRHITSQLALEVPSFDFLSLSKQRRLIMAAMEQTDPSNNVVFEKIGWGQWAVRKTDSDFIVTEGTEARLEEPSVEASDPDSTKINVNDLRNQANVKLGWAKKASPASRRRESITNAKTNLHNVKLPEEPDSNAIASDSEDEYGLSDNVEMDEDDDDDDDEEEDELFAFDHDESINKFKRSPPIQFAKRVPIKISPPPGHETGPSFRHRRKSSSSNPNSSISKIPNYRHQLFNRSRLNSLDNLDNYIMSSSKNSNVSISSPPPAQPQFHPYYSSASAANSILSASPVGSWNGNNNYIHHSASATSPESIAATMNTTNRRKSSFNESHLRSTLSTSVPKNNPATPTLSAQQLTQPSNSPKIANLLNKPYENEYLSQSTLAVIKKQTPELHVRSYSASGAVNQSDTDEEDWATIGAETLRKTPLKLKNRIPRSPTSKPNHPRQKGHSRQSSLGSNVDVNEEERSAAFALVDLRSV</sequence>
<dbReference type="Pfam" id="PF10330">
    <property type="entry name" value="Stb3"/>
    <property type="match status" value="1"/>
</dbReference>
<dbReference type="OrthoDB" id="5391991at2759"/>
<dbReference type="RefSeq" id="XP_020067439.1">
    <property type="nucleotide sequence ID" value="XM_020208941.1"/>
</dbReference>
<evidence type="ECO:0008006" key="4">
    <source>
        <dbReference type="Google" id="ProtNLM"/>
    </source>
</evidence>
<feature type="compositionally biased region" description="Polar residues" evidence="1">
    <location>
        <begin position="366"/>
        <end position="402"/>
    </location>
</feature>
<organism evidence="2 3">
    <name type="scientific">Suhomyces tanzawaensis NRRL Y-17324</name>
    <dbReference type="NCBI Taxonomy" id="984487"/>
    <lineage>
        <taxon>Eukaryota</taxon>
        <taxon>Fungi</taxon>
        <taxon>Dikarya</taxon>
        <taxon>Ascomycota</taxon>
        <taxon>Saccharomycotina</taxon>
        <taxon>Pichiomycetes</taxon>
        <taxon>Debaryomycetaceae</taxon>
        <taxon>Suhomyces</taxon>
    </lineage>
</organism>
<dbReference type="AlphaFoldDB" id="A0A1E4SSC2"/>
<feature type="region of interest" description="Disordered" evidence="1">
    <location>
        <begin position="361"/>
        <end position="403"/>
    </location>
</feature>
<evidence type="ECO:0000313" key="3">
    <source>
        <dbReference type="Proteomes" id="UP000094285"/>
    </source>
</evidence>
<feature type="region of interest" description="Disordered" evidence="1">
    <location>
        <begin position="461"/>
        <end position="501"/>
    </location>
</feature>
<keyword evidence="3" id="KW-1185">Reference proteome</keyword>
<dbReference type="STRING" id="984487.A0A1E4SSC2"/>
<accession>A0A1E4SSC2</accession>
<protein>
    <recommendedName>
        <fullName evidence="4">Stb3p</fullName>
    </recommendedName>
</protein>
<reference evidence="3" key="1">
    <citation type="submission" date="2016-05" db="EMBL/GenBank/DDBJ databases">
        <title>Comparative genomics of biotechnologically important yeasts.</title>
        <authorList>
            <consortium name="DOE Joint Genome Institute"/>
            <person name="Riley R."/>
            <person name="Haridas S."/>
            <person name="Wolfe K.H."/>
            <person name="Lopes M.R."/>
            <person name="Hittinger C.T."/>
            <person name="Goker M."/>
            <person name="Salamov A."/>
            <person name="Wisecaver J."/>
            <person name="Long T.M."/>
            <person name="Aerts A.L."/>
            <person name="Barry K."/>
            <person name="Choi C."/>
            <person name="Clum A."/>
            <person name="Coughlan A.Y."/>
            <person name="Deshpande S."/>
            <person name="Douglass A.P."/>
            <person name="Hanson S.J."/>
            <person name="Klenk H.-P."/>
            <person name="Labutti K."/>
            <person name="Lapidus A."/>
            <person name="Lindquist E."/>
            <person name="Lipzen A."/>
            <person name="Meier-Kolthoff J.P."/>
            <person name="Ohm R.A."/>
            <person name="Otillar R.P."/>
            <person name="Pangilinan J."/>
            <person name="Peng Y."/>
            <person name="Rokas A."/>
            <person name="Rosa C.A."/>
            <person name="Scheuner C."/>
            <person name="Sibirny A.A."/>
            <person name="Slot J.C."/>
            <person name="Stielow J.B."/>
            <person name="Sun H."/>
            <person name="Kurtzman C.P."/>
            <person name="Blackwell M."/>
            <person name="Grigoriev I.V."/>
            <person name="Jeffries T.W."/>
        </authorList>
    </citation>
    <scope>NUCLEOTIDE SEQUENCE [LARGE SCALE GENOMIC DNA]</scope>
    <source>
        <strain evidence="3">NRRL Y-17324</strain>
    </source>
</reference>
<dbReference type="EMBL" id="KV453909">
    <property type="protein sequence ID" value="ODV82317.1"/>
    <property type="molecule type" value="Genomic_DNA"/>
</dbReference>
<dbReference type="GeneID" id="30983077"/>
<feature type="compositionally biased region" description="Acidic residues" evidence="1">
    <location>
        <begin position="181"/>
        <end position="210"/>
    </location>
</feature>
<dbReference type="PANTHER" id="PTHR28164">
    <property type="entry name" value="PROTEIN STB3"/>
    <property type="match status" value="1"/>
</dbReference>
<gene>
    <name evidence="2" type="ORF">CANTADRAFT_4328</name>
</gene>
<evidence type="ECO:0000313" key="2">
    <source>
        <dbReference type="EMBL" id="ODV82317.1"/>
    </source>
</evidence>
<feature type="region of interest" description="Disordered" evidence="1">
    <location>
        <begin position="144"/>
        <end position="270"/>
    </location>
</feature>
<dbReference type="GO" id="GO:0005634">
    <property type="term" value="C:nucleus"/>
    <property type="evidence" value="ECO:0007669"/>
    <property type="project" value="TreeGrafter"/>
</dbReference>
<dbReference type="GO" id="GO:0000432">
    <property type="term" value="P:positive regulation of transcription from RNA polymerase II promoter by glucose"/>
    <property type="evidence" value="ECO:0007669"/>
    <property type="project" value="TreeGrafter"/>
</dbReference>
<dbReference type="Proteomes" id="UP000094285">
    <property type="component" value="Unassembled WGS sequence"/>
</dbReference>
<proteinExistence type="predicted"/>
<dbReference type="PANTHER" id="PTHR28164:SF1">
    <property type="entry name" value="PROTEIN STB3"/>
    <property type="match status" value="1"/>
</dbReference>
<name>A0A1E4SSC2_9ASCO</name>
<dbReference type="InterPro" id="IPR018818">
    <property type="entry name" value="Stb3"/>
</dbReference>
<evidence type="ECO:0000256" key="1">
    <source>
        <dbReference type="SAM" id="MobiDB-lite"/>
    </source>
</evidence>
<dbReference type="GO" id="GO:0043565">
    <property type="term" value="F:sequence-specific DNA binding"/>
    <property type="evidence" value="ECO:0007669"/>
    <property type="project" value="TreeGrafter"/>
</dbReference>